<dbReference type="InterPro" id="IPR006311">
    <property type="entry name" value="TAT_signal"/>
</dbReference>
<feature type="domain" description="Alanine racemase N-terminal" evidence="1">
    <location>
        <begin position="58"/>
        <end position="294"/>
    </location>
</feature>
<name>A0A0A6D6S8_9PSED</name>
<dbReference type="SUPFAM" id="SSF51419">
    <property type="entry name" value="PLP-binding barrel"/>
    <property type="match status" value="1"/>
</dbReference>
<comment type="caution">
    <text evidence="2">The sequence shown here is derived from an EMBL/GenBank/DDBJ whole genome shotgun (WGS) entry which is preliminary data.</text>
</comment>
<dbReference type="PANTHER" id="PTHR28004">
    <property type="entry name" value="ZGC:162816-RELATED"/>
    <property type="match status" value="1"/>
</dbReference>
<dbReference type="InterPro" id="IPR001608">
    <property type="entry name" value="Ala_racemase_N"/>
</dbReference>
<dbReference type="PROSITE" id="PS51318">
    <property type="entry name" value="TAT"/>
    <property type="match status" value="1"/>
</dbReference>
<dbReference type="InterPro" id="IPR029066">
    <property type="entry name" value="PLP-binding_barrel"/>
</dbReference>
<dbReference type="GO" id="GO:0008721">
    <property type="term" value="F:D-serine ammonia-lyase activity"/>
    <property type="evidence" value="ECO:0007669"/>
    <property type="project" value="TreeGrafter"/>
</dbReference>
<dbReference type="CDD" id="cd06814">
    <property type="entry name" value="PLPDE_III_DSD_D-TA_like_3"/>
    <property type="match status" value="1"/>
</dbReference>
<organism evidence="2 3">
    <name type="scientific">Pseudomonas chlororaphis</name>
    <dbReference type="NCBI Taxonomy" id="587753"/>
    <lineage>
        <taxon>Bacteria</taxon>
        <taxon>Pseudomonadati</taxon>
        <taxon>Pseudomonadota</taxon>
        <taxon>Gammaproteobacteria</taxon>
        <taxon>Pseudomonadales</taxon>
        <taxon>Pseudomonadaceae</taxon>
        <taxon>Pseudomonas</taxon>
    </lineage>
</organism>
<dbReference type="Gene3D" id="3.20.20.10">
    <property type="entry name" value="Alanine racemase"/>
    <property type="match status" value="1"/>
</dbReference>
<dbReference type="Pfam" id="PF01168">
    <property type="entry name" value="Ala_racemase_N"/>
    <property type="match status" value="1"/>
</dbReference>
<dbReference type="AlphaFoldDB" id="A0A0A6D6S8"/>
<evidence type="ECO:0000313" key="2">
    <source>
        <dbReference type="EMBL" id="KHA70432.1"/>
    </source>
</evidence>
<evidence type="ECO:0000259" key="1">
    <source>
        <dbReference type="Pfam" id="PF01168"/>
    </source>
</evidence>
<dbReference type="PATRIC" id="fig|587753.9.peg.4328"/>
<dbReference type="EMBL" id="JSFK01000038">
    <property type="protein sequence ID" value="KHA70432.1"/>
    <property type="molecule type" value="Genomic_DNA"/>
</dbReference>
<protein>
    <submittedName>
        <fullName evidence="2">Alanine racemase</fullName>
    </submittedName>
</protein>
<dbReference type="PANTHER" id="PTHR28004:SF2">
    <property type="entry name" value="D-SERINE DEHYDRATASE"/>
    <property type="match status" value="1"/>
</dbReference>
<evidence type="ECO:0000313" key="3">
    <source>
        <dbReference type="Proteomes" id="UP000030564"/>
    </source>
</evidence>
<dbReference type="OrthoDB" id="339576at2"/>
<dbReference type="GO" id="GO:0036088">
    <property type="term" value="P:D-serine catabolic process"/>
    <property type="evidence" value="ECO:0007669"/>
    <property type="project" value="TreeGrafter"/>
</dbReference>
<reference evidence="2 3" key="1">
    <citation type="submission" date="2014-10" db="EMBL/GenBank/DDBJ databases">
        <title>Draft genome sequence of Pseudomonas chlororaphis EA105.</title>
        <authorList>
            <person name="McCully L.M."/>
            <person name="Bitzer A.S."/>
            <person name="Spence C."/>
            <person name="Bais H."/>
            <person name="Silby M.W."/>
        </authorList>
    </citation>
    <scope>NUCLEOTIDE SEQUENCE [LARGE SCALE GENOMIC DNA]</scope>
    <source>
        <strain evidence="2 3">EA105</strain>
    </source>
</reference>
<proteinExistence type="predicted"/>
<accession>A0A0A6D6S8</accession>
<dbReference type="Proteomes" id="UP000030564">
    <property type="component" value="Unassembled WGS sequence"/>
</dbReference>
<dbReference type="InterPro" id="IPR051466">
    <property type="entry name" value="D-amino_acid_metab_enzyme"/>
</dbReference>
<sequence>MAVNRRNFLLGTLGFGALLVGVGAWLRPGDRGAPYNEYFRVLNKELKEKGPMRPVLLIDLDRLDHNIDVVMQSVKRGGKQLRLVEKSLPAPGLLSYIAQRAGTQKLMSFHQPFLNHDAQVFPQSDILLGKPLPVRSAELFYQTHKGPFDPAKQLQWLLDGPERLQQYLVLAQGLGTRMRINIELDVGLHRGGVSDVNVLGQMLTLISANPQRLEFAGFMGYDPFVGMGVPGILGSPEELFAKVMVIYQRFVDFTRQQFPALWHDGLCLNTAGSPSYRIHENEKLSSEVSVGTAMLKPTHYDLLSLTEHVPATYIATPVLKNTGAVNIPALDGKSKLFSWWDQNQRQTFFIYGGNWMAEFESPAGLQSNGVYGRSSNQEMVNGSNAVGLVVEDQVFLRPTQTEAVLLQFGDLLAVRGGRIVEVWPVYA</sequence>
<gene>
    <name evidence="2" type="ORF">NZ35_25595</name>
</gene>